<dbReference type="SUPFAM" id="SSF51905">
    <property type="entry name" value="FAD/NAD(P)-binding domain"/>
    <property type="match status" value="1"/>
</dbReference>
<dbReference type="Gene3D" id="3.30.9.10">
    <property type="entry name" value="D-Amino Acid Oxidase, subunit A, domain 2"/>
    <property type="match status" value="1"/>
</dbReference>
<dbReference type="PANTHER" id="PTHR46865">
    <property type="entry name" value="OXIDOREDUCTASE-RELATED"/>
    <property type="match status" value="1"/>
</dbReference>
<dbReference type="PANTHER" id="PTHR46865:SF2">
    <property type="entry name" value="MONOOXYGENASE"/>
    <property type="match status" value="1"/>
</dbReference>
<dbReference type="EMBL" id="KK207689">
    <property type="protein sequence ID" value="EZF57418.1"/>
    <property type="molecule type" value="Genomic_DNA"/>
</dbReference>
<feature type="domain" description="FAD-binding" evidence="4">
    <location>
        <begin position="5"/>
        <end position="347"/>
    </location>
</feature>
<dbReference type="GO" id="GO:0071949">
    <property type="term" value="F:FAD binding"/>
    <property type="evidence" value="ECO:0007669"/>
    <property type="project" value="InterPro"/>
</dbReference>
<dbReference type="InterPro" id="IPR002938">
    <property type="entry name" value="FAD-bd"/>
</dbReference>
<protein>
    <recommendedName>
        <fullName evidence="4">FAD-binding domain-containing protein</fullName>
    </recommendedName>
</protein>
<keyword evidence="3" id="KW-0560">Oxidoreductase</keyword>
<organism evidence="5">
    <name type="scientific">Trichophyton rubrum CBS 288.86</name>
    <dbReference type="NCBI Taxonomy" id="1215330"/>
    <lineage>
        <taxon>Eukaryota</taxon>
        <taxon>Fungi</taxon>
        <taxon>Dikarya</taxon>
        <taxon>Ascomycota</taxon>
        <taxon>Pezizomycotina</taxon>
        <taxon>Eurotiomycetes</taxon>
        <taxon>Eurotiomycetidae</taxon>
        <taxon>Onygenales</taxon>
        <taxon>Arthrodermataceae</taxon>
        <taxon>Trichophyton</taxon>
    </lineage>
</organism>
<sequence length="418" mass="46853">MPPLKVLICGGGCAGPALAYLLASCGHKVTIVERFHALRASGAQIDLRAQGIEVVRRMGLLGAVRSRSVDEIGVSFVNSQDRVQGTILANKTGKGAQSLTSDYEIMRGDMVRLLYDATKEDVEYMFGITVESFEQDENTVSVQFSDGSTDTFDLVVGADGQGSRIRKAILPPGAPDPYWRIGAMLAYWFIPHAESDTNISVAYHSSGGRVLFRRRYTSTDSQAYIVLRDSSEDIRCIPKAPMEQQKQFLSQRFHDAGWQADRFLKGLETTKSFYCEEALQVRTDTWHKGRVVLVGDAGYCPSPFTGLGTTVALVGAYVLAGEINQNTDNLPKALANYDKKLRPFVDNVQELNRSLMPYYLPHSQWGVTVFHFLVWLICILRIPELMTRFSKPDVHDWVLPYYPELDKERNHKLKEKIV</sequence>
<evidence type="ECO:0000259" key="4">
    <source>
        <dbReference type="Pfam" id="PF01494"/>
    </source>
</evidence>
<dbReference type="AlphaFoldDB" id="A0A022WH60"/>
<dbReference type="Pfam" id="PF01494">
    <property type="entry name" value="FAD_binding_3"/>
    <property type="match status" value="1"/>
</dbReference>
<dbReference type="OrthoDB" id="1047367at2759"/>
<keyword evidence="1" id="KW-0285">Flavoprotein</keyword>
<evidence type="ECO:0000256" key="2">
    <source>
        <dbReference type="ARBA" id="ARBA00022827"/>
    </source>
</evidence>
<dbReference type="PRINTS" id="PR00420">
    <property type="entry name" value="RNGMNOXGNASE"/>
</dbReference>
<accession>A0A022WH60</accession>
<dbReference type="Gene3D" id="3.50.50.60">
    <property type="entry name" value="FAD/NAD(P)-binding domain"/>
    <property type="match status" value="1"/>
</dbReference>
<reference evidence="5" key="1">
    <citation type="submission" date="2014-02" db="EMBL/GenBank/DDBJ databases">
        <title>The Genome Sequence of Trichophyton rubrum (morphotype fischeri) CBS 288.86.</title>
        <authorList>
            <consortium name="The Broad Institute Genomics Platform"/>
            <person name="Cuomo C.A."/>
            <person name="White T.C."/>
            <person name="Graser Y."/>
            <person name="Martinez-Rossi N."/>
            <person name="Heitman J."/>
            <person name="Young S.K."/>
            <person name="Zeng Q."/>
            <person name="Gargeya S."/>
            <person name="Abouelleil A."/>
            <person name="Alvarado L."/>
            <person name="Chapman S.B."/>
            <person name="Gainer-Dewar J."/>
            <person name="Goldberg J."/>
            <person name="Griggs A."/>
            <person name="Gujja S."/>
            <person name="Hansen M."/>
            <person name="Howarth C."/>
            <person name="Imamovic A."/>
            <person name="Larimer J."/>
            <person name="Martinez D."/>
            <person name="Murphy C."/>
            <person name="Pearson M.D."/>
            <person name="Persinoti G."/>
            <person name="Poon T."/>
            <person name="Priest M."/>
            <person name="Roberts A.D."/>
            <person name="Saif S."/>
            <person name="Shea T.D."/>
            <person name="Sykes S.N."/>
            <person name="Wortman J."/>
            <person name="Nusbaum C."/>
            <person name="Birren B."/>
        </authorList>
    </citation>
    <scope>NUCLEOTIDE SEQUENCE [LARGE SCALE GENOMIC DNA]</scope>
    <source>
        <strain evidence="5">CBS 288.86</strain>
    </source>
</reference>
<dbReference type="Proteomes" id="UP000023758">
    <property type="component" value="Unassembled WGS sequence"/>
</dbReference>
<dbReference type="GO" id="GO:0016491">
    <property type="term" value="F:oxidoreductase activity"/>
    <property type="evidence" value="ECO:0007669"/>
    <property type="project" value="UniProtKB-KW"/>
</dbReference>
<dbReference type="InterPro" id="IPR051704">
    <property type="entry name" value="FAD_aromatic-hydroxylase"/>
</dbReference>
<name>A0A022WH60_TRIRU</name>
<dbReference type="HOGENOM" id="CLU_009665_1_1_1"/>
<evidence type="ECO:0000256" key="1">
    <source>
        <dbReference type="ARBA" id="ARBA00022630"/>
    </source>
</evidence>
<dbReference type="PROSITE" id="PS51257">
    <property type="entry name" value="PROKAR_LIPOPROTEIN"/>
    <property type="match status" value="1"/>
</dbReference>
<evidence type="ECO:0000256" key="3">
    <source>
        <dbReference type="ARBA" id="ARBA00023002"/>
    </source>
</evidence>
<dbReference type="InterPro" id="IPR036188">
    <property type="entry name" value="FAD/NAD-bd_sf"/>
</dbReference>
<proteinExistence type="predicted"/>
<evidence type="ECO:0000313" key="5">
    <source>
        <dbReference type="EMBL" id="EZF57418.1"/>
    </source>
</evidence>
<gene>
    <name evidence="5" type="ORF">H103_00338</name>
</gene>
<keyword evidence="2" id="KW-0274">FAD</keyword>